<gene>
    <name evidence="1" type="ORF">GIL414_LOCUS15775</name>
</gene>
<name>A0A8S2PYY6_9BILA</name>
<comment type="caution">
    <text evidence="1">The sequence shown here is derived from an EMBL/GenBank/DDBJ whole genome shotgun (WGS) entry which is preliminary data.</text>
</comment>
<dbReference type="EMBL" id="CAJOBJ010007026">
    <property type="protein sequence ID" value="CAF4075785.1"/>
    <property type="molecule type" value="Genomic_DNA"/>
</dbReference>
<organism evidence="1 2">
    <name type="scientific">Rotaria magnacalcarata</name>
    <dbReference type="NCBI Taxonomy" id="392030"/>
    <lineage>
        <taxon>Eukaryota</taxon>
        <taxon>Metazoa</taxon>
        <taxon>Spiralia</taxon>
        <taxon>Gnathifera</taxon>
        <taxon>Rotifera</taxon>
        <taxon>Eurotatoria</taxon>
        <taxon>Bdelloidea</taxon>
        <taxon>Philodinida</taxon>
        <taxon>Philodinidae</taxon>
        <taxon>Rotaria</taxon>
    </lineage>
</organism>
<evidence type="ECO:0000313" key="1">
    <source>
        <dbReference type="EMBL" id="CAF4075785.1"/>
    </source>
</evidence>
<dbReference type="AlphaFoldDB" id="A0A8S2PYY6"/>
<protein>
    <submittedName>
        <fullName evidence="1">Uncharacterized protein</fullName>
    </submittedName>
</protein>
<dbReference type="Proteomes" id="UP000681720">
    <property type="component" value="Unassembled WGS sequence"/>
</dbReference>
<evidence type="ECO:0000313" key="2">
    <source>
        <dbReference type="Proteomes" id="UP000681720"/>
    </source>
</evidence>
<reference evidence="1" key="1">
    <citation type="submission" date="2021-02" db="EMBL/GenBank/DDBJ databases">
        <authorList>
            <person name="Nowell W R."/>
        </authorList>
    </citation>
    <scope>NUCLEOTIDE SEQUENCE</scope>
</reference>
<proteinExistence type="predicted"/>
<accession>A0A8S2PYY6</accession>
<sequence>MIIAIGSFVGGGSLVLALVLWHAIKTNSSLPEPLYLISQLDIT</sequence>
<feature type="non-terminal residue" evidence="1">
    <location>
        <position position="43"/>
    </location>
</feature>